<dbReference type="Pfam" id="PF00150">
    <property type="entry name" value="Cellulase"/>
    <property type="match status" value="1"/>
</dbReference>
<proteinExistence type="inferred from homology"/>
<dbReference type="InterPro" id="IPR012291">
    <property type="entry name" value="CBM2_carb-bd_dom_sf"/>
</dbReference>
<comment type="similarity">
    <text evidence="7">Belongs to the glycosyl hydrolase 5 (cellulase A) family.</text>
</comment>
<evidence type="ECO:0000256" key="3">
    <source>
        <dbReference type="ARBA" id="ARBA00023001"/>
    </source>
</evidence>
<organism evidence="11 12">
    <name type="scientific">Microbacterium gawkjiense</name>
    <dbReference type="NCBI Taxonomy" id="3067309"/>
    <lineage>
        <taxon>Bacteria</taxon>
        <taxon>Bacillati</taxon>
        <taxon>Actinomycetota</taxon>
        <taxon>Actinomycetes</taxon>
        <taxon>Micrococcales</taxon>
        <taxon>Microbacteriaceae</taxon>
        <taxon>Microbacterium</taxon>
    </lineage>
</organism>
<reference evidence="11 12" key="1">
    <citation type="submission" date="2023-08" db="EMBL/GenBank/DDBJ databases">
        <title>Microbacterium aquilitoris sp. nov. and Microbacterium gwkjibeachense sp. nov., isolated from beach.</title>
        <authorList>
            <person name="Lee S.D."/>
            <person name="Yang H."/>
            <person name="Kim I."/>
        </authorList>
    </citation>
    <scope>NUCLEOTIDE SEQUENCE [LARGE SCALE GENOMIC DNA]</scope>
    <source>
        <strain evidence="11 12">KSW4-11</strain>
    </source>
</reference>
<dbReference type="Pfam" id="PF00553">
    <property type="entry name" value="CBM_2"/>
    <property type="match status" value="1"/>
</dbReference>
<dbReference type="EMBL" id="JAUZVV010000001">
    <property type="protein sequence ID" value="MDT3316751.1"/>
    <property type="molecule type" value="Genomic_DNA"/>
</dbReference>
<evidence type="ECO:0000256" key="7">
    <source>
        <dbReference type="RuleBase" id="RU361153"/>
    </source>
</evidence>
<evidence type="ECO:0000313" key="11">
    <source>
        <dbReference type="EMBL" id="MDT3316751.1"/>
    </source>
</evidence>
<dbReference type="Gene3D" id="3.20.20.80">
    <property type="entry name" value="Glycosidases"/>
    <property type="match status" value="1"/>
</dbReference>
<sequence>MFRRVLAVATALVLAASLGIAATPTTADAATAPLSWLKTNGNKIQYVSTGKTFTIRATSWFGMETETCAPHGLWSISLDQGMAQIAGMGFNTVRVPFSNECLAKKSVGSVNTALNPKLAGASTLKVMDAVVATARKYKLRVILDRHRPGSDAQSALWYTARYSEAKWISDWKALAKRYKNEPTVFGFDLHNEPSGTACWGCGVRSRDWRAAAMRAGNAIHTVNPKLLMIVEGVQYGADGSNSWWGGNLTGVKKKPVTLKVKNRVVYSPHEYPASVFNQTWFSAKNYPSNLTSVWHKQWGYISRDNIAPVFVGEFGTKLQSASDKAWMKKLVAYLKDRRMSWGYWSFNPNSGDTGGLLKDDWYTREKTKLAALKPILTPKKVPYPASPSPRPQPSQPSQPQPQPSQPQPSQPPAVGGTSSASSNGVSATLTVTSAWQGKYQVGLSLTAPSTGKVRSWTASWASPGASAVDNAWGMSCAVAGAGSSSARVTCRGSEWGVANLTNGARVDVGVILSAPQPPTKPKLSLSASR</sequence>
<feature type="chain" id="PRO_5045528958" description="Endoglucanase" evidence="9">
    <location>
        <begin position="30"/>
        <end position="529"/>
    </location>
</feature>
<dbReference type="InterPro" id="IPR001919">
    <property type="entry name" value="CBD2"/>
</dbReference>
<dbReference type="PANTHER" id="PTHR35923:SF2">
    <property type="entry name" value="ENDOGLUCANASE"/>
    <property type="match status" value="1"/>
</dbReference>
<comment type="catalytic activity">
    <reaction evidence="1 7">
        <text>Endohydrolysis of (1-&gt;4)-beta-D-glucosidic linkages in cellulose, lichenin and cereal beta-D-glucans.</text>
        <dbReference type="EC" id="3.2.1.4"/>
    </reaction>
</comment>
<evidence type="ECO:0000256" key="1">
    <source>
        <dbReference type="ARBA" id="ARBA00000966"/>
    </source>
</evidence>
<evidence type="ECO:0000313" key="12">
    <source>
        <dbReference type="Proteomes" id="UP001251849"/>
    </source>
</evidence>
<keyword evidence="5 7" id="KW-0326">Glycosidase</keyword>
<keyword evidence="2 7" id="KW-0378">Hydrolase</keyword>
<dbReference type="InterPro" id="IPR017853">
    <property type="entry name" value="GH"/>
</dbReference>
<dbReference type="SMART" id="SM00637">
    <property type="entry name" value="CBD_II"/>
    <property type="match status" value="1"/>
</dbReference>
<evidence type="ECO:0000256" key="5">
    <source>
        <dbReference type="ARBA" id="ARBA00023295"/>
    </source>
</evidence>
<dbReference type="RefSeq" id="WP_311861590.1">
    <property type="nucleotide sequence ID" value="NZ_JAUZVV010000001.1"/>
</dbReference>
<keyword evidence="12" id="KW-1185">Reference proteome</keyword>
<gene>
    <name evidence="11" type="ORF">Q9S71_07920</name>
</gene>
<dbReference type="InterPro" id="IPR001547">
    <property type="entry name" value="Glyco_hydro_5"/>
</dbReference>
<feature type="domain" description="CBM2" evidence="10">
    <location>
        <begin position="418"/>
        <end position="528"/>
    </location>
</feature>
<dbReference type="EC" id="3.2.1.4" evidence="7"/>
<comment type="caution">
    <text evidence="11">The sequence shown here is derived from an EMBL/GenBank/DDBJ whole genome shotgun (WGS) entry which is preliminary data.</text>
</comment>
<dbReference type="PROSITE" id="PS51173">
    <property type="entry name" value="CBM2"/>
    <property type="match status" value="1"/>
</dbReference>
<evidence type="ECO:0000256" key="4">
    <source>
        <dbReference type="ARBA" id="ARBA00023277"/>
    </source>
</evidence>
<dbReference type="PANTHER" id="PTHR35923">
    <property type="entry name" value="MAJOR EXTRACELLULAR ENDOGLUCANASE"/>
    <property type="match status" value="1"/>
</dbReference>
<feature type="region of interest" description="Disordered" evidence="8">
    <location>
        <begin position="378"/>
        <end position="424"/>
    </location>
</feature>
<keyword evidence="4 7" id="KW-0119">Carbohydrate metabolism</keyword>
<dbReference type="Proteomes" id="UP001251849">
    <property type="component" value="Unassembled WGS sequence"/>
</dbReference>
<feature type="compositionally biased region" description="Pro residues" evidence="8">
    <location>
        <begin position="384"/>
        <end position="411"/>
    </location>
</feature>
<evidence type="ECO:0000259" key="10">
    <source>
        <dbReference type="PROSITE" id="PS51173"/>
    </source>
</evidence>
<dbReference type="SUPFAM" id="SSF49384">
    <property type="entry name" value="Carbohydrate-binding domain"/>
    <property type="match status" value="1"/>
</dbReference>
<keyword evidence="9" id="KW-0732">Signal</keyword>
<dbReference type="SUPFAM" id="SSF51445">
    <property type="entry name" value="(Trans)glycosidases"/>
    <property type="match status" value="1"/>
</dbReference>
<protein>
    <recommendedName>
        <fullName evidence="7">Endoglucanase</fullName>
        <ecNumber evidence="7">3.2.1.4</ecNumber>
    </recommendedName>
</protein>
<name>A0ABU3GAD6_9MICO</name>
<dbReference type="Gene3D" id="2.60.40.290">
    <property type="match status" value="1"/>
</dbReference>
<evidence type="ECO:0000256" key="8">
    <source>
        <dbReference type="SAM" id="MobiDB-lite"/>
    </source>
</evidence>
<keyword evidence="6 7" id="KW-0624">Polysaccharide degradation</keyword>
<evidence type="ECO:0000256" key="6">
    <source>
        <dbReference type="ARBA" id="ARBA00023326"/>
    </source>
</evidence>
<evidence type="ECO:0000256" key="2">
    <source>
        <dbReference type="ARBA" id="ARBA00022801"/>
    </source>
</evidence>
<keyword evidence="3 7" id="KW-0136">Cellulose degradation</keyword>
<feature type="signal peptide" evidence="9">
    <location>
        <begin position="1"/>
        <end position="29"/>
    </location>
</feature>
<accession>A0ABU3GAD6</accession>
<dbReference type="InterPro" id="IPR008965">
    <property type="entry name" value="CBM2/CBM3_carb-bd_dom_sf"/>
</dbReference>
<evidence type="ECO:0000256" key="9">
    <source>
        <dbReference type="SAM" id="SignalP"/>
    </source>
</evidence>